<keyword evidence="1" id="KW-1133">Transmembrane helix</keyword>
<feature type="transmembrane region" description="Helical" evidence="1">
    <location>
        <begin position="147"/>
        <end position="164"/>
    </location>
</feature>
<feature type="transmembrane region" description="Helical" evidence="1">
    <location>
        <begin position="223"/>
        <end position="245"/>
    </location>
</feature>
<dbReference type="SUPFAM" id="SSF55874">
    <property type="entry name" value="ATPase domain of HSP90 chaperone/DNA topoisomerase II/histidine kinase"/>
    <property type="match status" value="1"/>
</dbReference>
<reference evidence="3" key="1">
    <citation type="submission" date="2023-07" db="EMBL/GenBank/DDBJ databases">
        <title>Wenyingzhuangia sp. chi5 genome sequencing and assembly.</title>
        <authorList>
            <person name="Park S."/>
        </authorList>
    </citation>
    <scope>NUCLEOTIDE SEQUENCE</scope>
    <source>
        <strain evidence="3">Chi5</strain>
    </source>
</reference>
<organism evidence="3 4">
    <name type="scientific">Wenyingzhuangia gilva</name>
    <dbReference type="NCBI Taxonomy" id="3057677"/>
    <lineage>
        <taxon>Bacteria</taxon>
        <taxon>Pseudomonadati</taxon>
        <taxon>Bacteroidota</taxon>
        <taxon>Flavobacteriia</taxon>
        <taxon>Flavobacteriales</taxon>
        <taxon>Flavobacteriaceae</taxon>
        <taxon>Wenyingzhuangia</taxon>
    </lineage>
</organism>
<evidence type="ECO:0000256" key="1">
    <source>
        <dbReference type="SAM" id="Phobius"/>
    </source>
</evidence>
<keyword evidence="3" id="KW-0418">Kinase</keyword>
<dbReference type="InterPro" id="IPR010559">
    <property type="entry name" value="Sig_transdc_His_kin_internal"/>
</dbReference>
<dbReference type="PANTHER" id="PTHR34220">
    <property type="entry name" value="SENSOR HISTIDINE KINASE YPDA"/>
    <property type="match status" value="1"/>
</dbReference>
<feature type="transmembrane region" description="Helical" evidence="1">
    <location>
        <begin position="257"/>
        <end position="278"/>
    </location>
</feature>
<evidence type="ECO:0000259" key="2">
    <source>
        <dbReference type="Pfam" id="PF06580"/>
    </source>
</evidence>
<feature type="transmembrane region" description="Helical" evidence="1">
    <location>
        <begin position="298"/>
        <end position="317"/>
    </location>
</feature>
<dbReference type="RefSeq" id="WP_302884495.1">
    <property type="nucleotide sequence ID" value="NZ_JAUMIT010000005.1"/>
</dbReference>
<protein>
    <submittedName>
        <fullName evidence="3">Histidine kinase</fullName>
    </submittedName>
</protein>
<comment type="caution">
    <text evidence="3">The sequence shown here is derived from an EMBL/GenBank/DDBJ whole genome shotgun (WGS) entry which is preliminary data.</text>
</comment>
<dbReference type="InterPro" id="IPR050640">
    <property type="entry name" value="Bact_2-comp_sensor_kinase"/>
</dbReference>
<keyword evidence="1" id="KW-0812">Transmembrane</keyword>
<dbReference type="InterPro" id="IPR036890">
    <property type="entry name" value="HATPase_C_sf"/>
</dbReference>
<dbReference type="GO" id="GO:0016301">
    <property type="term" value="F:kinase activity"/>
    <property type="evidence" value="ECO:0007669"/>
    <property type="project" value="UniProtKB-KW"/>
</dbReference>
<accession>A0ABT8VTD2</accession>
<feature type="domain" description="Signal transduction histidine kinase internal region" evidence="2">
    <location>
        <begin position="340"/>
        <end position="419"/>
    </location>
</feature>
<feature type="transmembrane region" description="Helical" evidence="1">
    <location>
        <begin position="184"/>
        <end position="203"/>
    </location>
</feature>
<dbReference type="EMBL" id="JAUMIT010000005">
    <property type="protein sequence ID" value="MDO3695234.1"/>
    <property type="molecule type" value="Genomic_DNA"/>
</dbReference>
<dbReference type="PANTHER" id="PTHR34220:SF7">
    <property type="entry name" value="SENSOR HISTIDINE KINASE YPDA"/>
    <property type="match status" value="1"/>
</dbReference>
<dbReference type="Gene3D" id="3.30.565.10">
    <property type="entry name" value="Histidine kinase-like ATPase, C-terminal domain"/>
    <property type="match status" value="1"/>
</dbReference>
<sequence>MIVTFSAPKKSELNIDLINNTLFNNGDDDGFYVDETNQYIVKSELFVNNDKESEYNRLSKLKIAEALVRFNNKTPINFPGASDIHVLGVKKNPLDTLEIFIKEIYNLDFEKNLKIANKQFDYIIDDIYKERVKRRDRDLWWVQNPEAVLALPALLLLLLFLFILKKIDIALEFKIKNRNFKFIIVATISLIFISFLISCWDYSYKFLEFPVKYRSNHSFLETIFMKFVDVSGMGLLLPIILFLRFIENKIKKTSQGLFIKTALIFLSTGILPFIAIFLMMYFSGNLNSDAQYLRLSEFFLYTMSIAVIRSLISFFIFKERNLIVENEMKLSNLRELKTKAELTSLQSQINPHFLYNALNSIASLAHTNADKTEKMALSLSDLFKYTINRKDKKISTVNDELEMVRSYLEIEQTRFGDRLEFVINVEDEVLQEEIPMFLLQPLVENAVKHGVSKIEDKGVIKLNIIKKDKGLEIEVTDNGPDFPEGLVSGHGLQTVYDLLRLSYGDKAALKWQNTPQKSICILIDKTA</sequence>
<gene>
    <name evidence="3" type="ORF">QVZ41_10295</name>
</gene>
<keyword evidence="4" id="KW-1185">Reference proteome</keyword>
<dbReference type="Proteomes" id="UP001168642">
    <property type="component" value="Unassembled WGS sequence"/>
</dbReference>
<proteinExistence type="predicted"/>
<evidence type="ECO:0000313" key="3">
    <source>
        <dbReference type="EMBL" id="MDO3695234.1"/>
    </source>
</evidence>
<keyword evidence="3" id="KW-0808">Transferase</keyword>
<evidence type="ECO:0000313" key="4">
    <source>
        <dbReference type="Proteomes" id="UP001168642"/>
    </source>
</evidence>
<name>A0ABT8VTD2_9FLAO</name>
<keyword evidence="1" id="KW-0472">Membrane</keyword>
<dbReference type="Pfam" id="PF06580">
    <property type="entry name" value="His_kinase"/>
    <property type="match status" value="1"/>
</dbReference>